<keyword evidence="1" id="KW-1133">Transmembrane helix</keyword>
<name>X0Z5I0_9ZZZZ</name>
<accession>X0Z5I0</accession>
<feature type="transmembrane region" description="Helical" evidence="1">
    <location>
        <begin position="12"/>
        <end position="30"/>
    </location>
</feature>
<protein>
    <submittedName>
        <fullName evidence="2">Uncharacterized protein</fullName>
    </submittedName>
</protein>
<dbReference type="AlphaFoldDB" id="X0Z5I0"/>
<evidence type="ECO:0000313" key="2">
    <source>
        <dbReference type="EMBL" id="GAG53657.1"/>
    </source>
</evidence>
<dbReference type="EMBL" id="BART01008325">
    <property type="protein sequence ID" value="GAG53657.1"/>
    <property type="molecule type" value="Genomic_DNA"/>
</dbReference>
<feature type="transmembrane region" description="Helical" evidence="1">
    <location>
        <begin position="36"/>
        <end position="55"/>
    </location>
</feature>
<reference evidence="2" key="1">
    <citation type="journal article" date="2014" name="Front. Microbiol.">
        <title>High frequency of phylogenetically diverse reductive dehalogenase-homologous genes in deep subseafloor sedimentary metagenomes.</title>
        <authorList>
            <person name="Kawai M."/>
            <person name="Futagami T."/>
            <person name="Toyoda A."/>
            <person name="Takaki Y."/>
            <person name="Nishi S."/>
            <person name="Hori S."/>
            <person name="Arai W."/>
            <person name="Tsubouchi T."/>
            <person name="Morono Y."/>
            <person name="Uchiyama I."/>
            <person name="Ito T."/>
            <person name="Fujiyama A."/>
            <person name="Inagaki F."/>
            <person name="Takami H."/>
        </authorList>
    </citation>
    <scope>NUCLEOTIDE SEQUENCE</scope>
    <source>
        <strain evidence="2">Expedition CK06-06</strain>
    </source>
</reference>
<evidence type="ECO:0000256" key="1">
    <source>
        <dbReference type="SAM" id="Phobius"/>
    </source>
</evidence>
<gene>
    <name evidence="2" type="ORF">S01H4_18756</name>
</gene>
<comment type="caution">
    <text evidence="2">The sequence shown here is derived from an EMBL/GenBank/DDBJ whole genome shotgun (WGS) entry which is preliminary data.</text>
</comment>
<sequence>MTDIANLIKSLVRPFIIFWGFLVYGIVIMVGEEAPVLLVGLVTAVIVEYFGERAIKRLKEK</sequence>
<keyword evidence="1" id="KW-0472">Membrane</keyword>
<keyword evidence="1" id="KW-0812">Transmembrane</keyword>
<proteinExistence type="predicted"/>
<organism evidence="2">
    <name type="scientific">marine sediment metagenome</name>
    <dbReference type="NCBI Taxonomy" id="412755"/>
    <lineage>
        <taxon>unclassified sequences</taxon>
        <taxon>metagenomes</taxon>
        <taxon>ecological metagenomes</taxon>
    </lineage>
</organism>